<comment type="caution">
    <text evidence="3">The sequence shown here is derived from an EMBL/GenBank/DDBJ whole genome shotgun (WGS) entry which is preliminary data.</text>
</comment>
<dbReference type="InterPro" id="IPR047665">
    <property type="entry name" value="ComGG_streptococcus-type"/>
</dbReference>
<evidence type="ECO:0000313" key="4">
    <source>
        <dbReference type="Proteomes" id="UP000291525"/>
    </source>
</evidence>
<keyword evidence="2" id="KW-0472">Membrane</keyword>
<feature type="transmembrane region" description="Helical" evidence="2">
    <location>
        <begin position="12"/>
        <end position="30"/>
    </location>
</feature>
<accession>A0A4Q8L113</accession>
<reference evidence="3 4" key="1">
    <citation type="submission" date="2019-02" db="EMBL/GenBank/DDBJ databases">
        <title>First genome of the species Streptococcus parasuis.</title>
        <authorList>
            <person name="Stevens M.J.A."/>
            <person name="Stephan R."/>
        </authorList>
    </citation>
    <scope>NUCLEOTIDE SEQUENCE [LARGE SCALE GENOMIC DNA]</scope>
    <source>
        <strain evidence="3 4">4253</strain>
    </source>
</reference>
<dbReference type="OrthoDB" id="2237524at2"/>
<evidence type="ECO:0000256" key="1">
    <source>
        <dbReference type="SAM" id="MobiDB-lite"/>
    </source>
</evidence>
<dbReference type="Proteomes" id="UP000291525">
    <property type="component" value="Unassembled WGS sequence"/>
</dbReference>
<feature type="region of interest" description="Disordered" evidence="1">
    <location>
        <begin position="79"/>
        <end position="122"/>
    </location>
</feature>
<dbReference type="EMBL" id="SHGT01000031">
    <property type="protein sequence ID" value="TAA12791.1"/>
    <property type="molecule type" value="Genomic_DNA"/>
</dbReference>
<proteinExistence type="predicted"/>
<name>A0A4Q8L113_9STRE</name>
<evidence type="ECO:0000256" key="2">
    <source>
        <dbReference type="SAM" id="Phobius"/>
    </source>
</evidence>
<sequence>MFLKKRIKAGVLLYALLMLAVFSLILQFYLNRQFVESQLVQVTKQEATAYMMAQMVSEQVKTEYQQEIQLKKVSQDQEIAQQTRLEEGSSKTDSPNLGEKQADVEEATKGSPTQKSSKKSVIKKGQISFQQGQSDYRIKNNQLSVVVTLNGGKQFTYHFPISSQIP</sequence>
<dbReference type="NCBIfam" id="NF041014">
    <property type="entry name" value="pilin_ComGG_2"/>
    <property type="match status" value="1"/>
</dbReference>
<dbReference type="RefSeq" id="WP_130555131.1">
    <property type="nucleotide sequence ID" value="NZ_SHGT01000031.1"/>
</dbReference>
<organism evidence="3 4">
    <name type="scientific">Streptococcus parasuis</name>
    <dbReference type="NCBI Taxonomy" id="1501662"/>
    <lineage>
        <taxon>Bacteria</taxon>
        <taxon>Bacillati</taxon>
        <taxon>Bacillota</taxon>
        <taxon>Bacilli</taxon>
        <taxon>Lactobacillales</taxon>
        <taxon>Streptococcaceae</taxon>
        <taxon>Streptococcus</taxon>
    </lineage>
</organism>
<keyword evidence="2" id="KW-1133">Transmembrane helix</keyword>
<evidence type="ECO:0000313" key="3">
    <source>
        <dbReference type="EMBL" id="TAA12791.1"/>
    </source>
</evidence>
<protein>
    <submittedName>
        <fullName evidence="3">Competence protein ComGG</fullName>
    </submittedName>
</protein>
<dbReference type="AlphaFoldDB" id="A0A4Q8L113"/>
<gene>
    <name evidence="3" type="ORF">EXW74_06095</name>
</gene>
<keyword evidence="2" id="KW-0812">Transmembrane</keyword>